<dbReference type="Proteomes" id="UP000253562">
    <property type="component" value="Unassembled WGS sequence"/>
</dbReference>
<proteinExistence type="predicted"/>
<gene>
    <name evidence="1" type="ORF">DTL42_18585</name>
</gene>
<comment type="caution">
    <text evidence="1">The sequence shown here is derived from an EMBL/GenBank/DDBJ whole genome shotgun (WGS) entry which is preliminary data.</text>
</comment>
<organism evidence="1 2">
    <name type="scientific">Bremerella cremea</name>
    <dbReference type="NCBI Taxonomy" id="1031537"/>
    <lineage>
        <taxon>Bacteria</taxon>
        <taxon>Pseudomonadati</taxon>
        <taxon>Planctomycetota</taxon>
        <taxon>Planctomycetia</taxon>
        <taxon>Pirellulales</taxon>
        <taxon>Pirellulaceae</taxon>
        <taxon>Bremerella</taxon>
    </lineage>
</organism>
<evidence type="ECO:0000313" key="1">
    <source>
        <dbReference type="EMBL" id="RCS43991.1"/>
    </source>
</evidence>
<evidence type="ECO:0000313" key="2">
    <source>
        <dbReference type="Proteomes" id="UP000253562"/>
    </source>
</evidence>
<protein>
    <submittedName>
        <fullName evidence="1">Uncharacterized protein</fullName>
    </submittedName>
</protein>
<dbReference type="EMBL" id="QPEX01000037">
    <property type="protein sequence ID" value="RCS43991.1"/>
    <property type="molecule type" value="Genomic_DNA"/>
</dbReference>
<reference evidence="1 2" key="1">
    <citation type="submission" date="2018-07" db="EMBL/GenBank/DDBJ databases">
        <title>Comparative genomes isolates from brazilian mangrove.</title>
        <authorList>
            <person name="De Araujo J.E."/>
            <person name="Taketani R.G."/>
            <person name="Silva M.C.P."/>
            <person name="Lourenco M.V."/>
            <person name="Oliveira V.M."/>
            <person name="Andreote F.D."/>
        </authorList>
    </citation>
    <scope>NUCLEOTIDE SEQUENCE [LARGE SCALE GENOMIC DNA]</scope>
    <source>
        <strain evidence="1 2">HEX PRIS-MGV</strain>
    </source>
</reference>
<accession>A0A368KRE0</accession>
<name>A0A368KRE0_9BACT</name>
<dbReference type="AlphaFoldDB" id="A0A368KRE0"/>
<sequence>MAQSVKTSHPRSTFCFYVSGRHLGDDVLNQMRTVITRLSESRTWVIGPPTLADENDGEVRMIGGTLDLYTAIPPFGADLPKDVDRQHLEEVTEIVDALTLFSQRTDLEISFTLDQTYVGRIKSGEPDDLIKVGLLGEWKKAHGIA</sequence>